<accession>A0A212IXH4</accession>
<gene>
    <name evidence="6" type="ORF">KL86DYS1_10455</name>
</gene>
<keyword evidence="3 5" id="KW-1133">Transmembrane helix</keyword>
<dbReference type="AlphaFoldDB" id="A0A212IXH4"/>
<reference evidence="6" key="1">
    <citation type="submission" date="2016-04" db="EMBL/GenBank/DDBJ databases">
        <authorList>
            <person name="Evans L.H."/>
            <person name="Alamgir A."/>
            <person name="Owens N."/>
            <person name="Weber N.D."/>
            <person name="Virtaneva K."/>
            <person name="Barbian K."/>
            <person name="Babar A."/>
            <person name="Rosenke K."/>
        </authorList>
    </citation>
    <scope>NUCLEOTIDE SEQUENCE</scope>
    <source>
        <strain evidence="6">86-1</strain>
    </source>
</reference>
<organism evidence="6">
    <name type="scientific">uncultured Dysgonomonas sp</name>
    <dbReference type="NCBI Taxonomy" id="206096"/>
    <lineage>
        <taxon>Bacteria</taxon>
        <taxon>Pseudomonadati</taxon>
        <taxon>Bacteroidota</taxon>
        <taxon>Bacteroidia</taxon>
        <taxon>Bacteroidales</taxon>
        <taxon>Dysgonomonadaceae</taxon>
        <taxon>Dysgonomonas</taxon>
        <taxon>environmental samples</taxon>
    </lineage>
</organism>
<keyword evidence="2 5" id="KW-0812">Transmembrane</keyword>
<dbReference type="EMBL" id="FLUM01000001">
    <property type="protein sequence ID" value="SBV91872.1"/>
    <property type="molecule type" value="Genomic_DNA"/>
</dbReference>
<dbReference type="Pfam" id="PF05105">
    <property type="entry name" value="Phage_holin_4_1"/>
    <property type="match status" value="1"/>
</dbReference>
<dbReference type="GO" id="GO:0016020">
    <property type="term" value="C:membrane"/>
    <property type="evidence" value="ECO:0007669"/>
    <property type="project" value="UniProtKB-SubCell"/>
</dbReference>
<name>A0A212IXH4_9BACT</name>
<comment type="subcellular location">
    <subcellularLocation>
        <location evidence="1">Membrane</location>
        <topology evidence="1">Multi-pass membrane protein</topology>
    </subcellularLocation>
</comment>
<evidence type="ECO:0000256" key="5">
    <source>
        <dbReference type="SAM" id="Phobius"/>
    </source>
</evidence>
<evidence type="ECO:0000256" key="4">
    <source>
        <dbReference type="ARBA" id="ARBA00023136"/>
    </source>
</evidence>
<evidence type="ECO:0000256" key="3">
    <source>
        <dbReference type="ARBA" id="ARBA00022989"/>
    </source>
</evidence>
<sequence length="146" mass="16499">MDFILTNLPKADLVLALWIFELIAVFIDLIMGLYKAKSLNYLITSDGLKRSANKIILYYSLMAFGSMMDIAAFGLEFVSVPYVSILFCIFVLAIEGKSVFERASDKERRRLMNGAKDVTAILASKDDIAKAVHEYLTRKEKDNETK</sequence>
<evidence type="ECO:0000256" key="2">
    <source>
        <dbReference type="ARBA" id="ARBA00022692"/>
    </source>
</evidence>
<feature type="transmembrane region" description="Helical" evidence="5">
    <location>
        <begin position="15"/>
        <end position="34"/>
    </location>
</feature>
<evidence type="ECO:0000256" key="1">
    <source>
        <dbReference type="ARBA" id="ARBA00004141"/>
    </source>
</evidence>
<proteinExistence type="predicted"/>
<protein>
    <recommendedName>
        <fullName evidence="7">Holin</fullName>
    </recommendedName>
</protein>
<dbReference type="RefSeq" id="WP_296938353.1">
    <property type="nucleotide sequence ID" value="NZ_LT599032.1"/>
</dbReference>
<feature type="transmembrane region" description="Helical" evidence="5">
    <location>
        <begin position="81"/>
        <end position="100"/>
    </location>
</feature>
<keyword evidence="4 5" id="KW-0472">Membrane</keyword>
<dbReference type="InterPro" id="IPR006480">
    <property type="entry name" value="Phage_holin_4_1"/>
</dbReference>
<evidence type="ECO:0000313" key="6">
    <source>
        <dbReference type="EMBL" id="SBV91872.1"/>
    </source>
</evidence>
<evidence type="ECO:0008006" key="7">
    <source>
        <dbReference type="Google" id="ProtNLM"/>
    </source>
</evidence>
<feature type="transmembrane region" description="Helical" evidence="5">
    <location>
        <begin position="55"/>
        <end position="75"/>
    </location>
</feature>